<dbReference type="GO" id="GO:0016491">
    <property type="term" value="F:oxidoreductase activity"/>
    <property type="evidence" value="ECO:0007669"/>
    <property type="project" value="InterPro"/>
</dbReference>
<evidence type="ECO:0000259" key="8">
    <source>
        <dbReference type="Pfam" id="PF12076"/>
    </source>
</evidence>
<evidence type="ECO:0000256" key="6">
    <source>
        <dbReference type="SAM" id="Phobius"/>
    </source>
</evidence>
<dbReference type="EMBL" id="JAYMYR010000001">
    <property type="protein sequence ID" value="KAK7382797.1"/>
    <property type="molecule type" value="Genomic_DNA"/>
</dbReference>
<accession>A0AAN9WXP4</accession>
<feature type="transmembrane region" description="Helical" evidence="6">
    <location>
        <begin position="182"/>
        <end position="212"/>
    </location>
</feature>
<comment type="similarity">
    <text evidence="2">Belongs to the sterol desaturase family.</text>
</comment>
<gene>
    <name evidence="9" type="ORF">VNO80_01881</name>
</gene>
<name>A0AAN9WXP4_PHACN</name>
<feature type="domain" description="Fatty acid hydroxylase" evidence="7">
    <location>
        <begin position="133"/>
        <end position="272"/>
    </location>
</feature>
<evidence type="ECO:0000313" key="10">
    <source>
        <dbReference type="Proteomes" id="UP001374584"/>
    </source>
</evidence>
<dbReference type="InterPro" id="IPR021940">
    <property type="entry name" value="CER1-like_C"/>
</dbReference>
<feature type="domain" description="Very-long-chain aldehyde decarbonylase CER1-like C-terminal" evidence="8">
    <location>
        <begin position="451"/>
        <end position="613"/>
    </location>
</feature>
<evidence type="ECO:0000256" key="5">
    <source>
        <dbReference type="ARBA" id="ARBA00023136"/>
    </source>
</evidence>
<feature type="transmembrane region" description="Helical" evidence="6">
    <location>
        <begin position="18"/>
        <end position="36"/>
    </location>
</feature>
<keyword evidence="5 6" id="KW-0472">Membrane</keyword>
<evidence type="ECO:0000313" key="9">
    <source>
        <dbReference type="EMBL" id="KAK7382797.1"/>
    </source>
</evidence>
<protein>
    <recommendedName>
        <fullName evidence="11">Protein ECERIFERUM 1-like</fullName>
    </recommendedName>
</protein>
<evidence type="ECO:0000256" key="1">
    <source>
        <dbReference type="ARBA" id="ARBA00004141"/>
    </source>
</evidence>
<dbReference type="GO" id="GO:0016020">
    <property type="term" value="C:membrane"/>
    <property type="evidence" value="ECO:0007669"/>
    <property type="project" value="UniProtKB-SubCell"/>
</dbReference>
<keyword evidence="4 6" id="KW-1133">Transmembrane helix</keyword>
<dbReference type="AlphaFoldDB" id="A0AAN9WXP4"/>
<evidence type="ECO:0000259" key="7">
    <source>
        <dbReference type="Pfam" id="PF04116"/>
    </source>
</evidence>
<proteinExistence type="inferred from homology"/>
<dbReference type="InterPro" id="IPR006694">
    <property type="entry name" value="Fatty_acid_hydroxylase"/>
</dbReference>
<dbReference type="Pfam" id="PF04116">
    <property type="entry name" value="FA_hydroxylase"/>
    <property type="match status" value="1"/>
</dbReference>
<evidence type="ECO:0008006" key="11">
    <source>
        <dbReference type="Google" id="ProtNLM"/>
    </source>
</evidence>
<keyword evidence="10" id="KW-1185">Reference proteome</keyword>
<organism evidence="9 10">
    <name type="scientific">Phaseolus coccineus</name>
    <name type="common">Scarlet runner bean</name>
    <name type="synonym">Phaseolus multiflorus</name>
    <dbReference type="NCBI Taxonomy" id="3886"/>
    <lineage>
        <taxon>Eukaryota</taxon>
        <taxon>Viridiplantae</taxon>
        <taxon>Streptophyta</taxon>
        <taxon>Embryophyta</taxon>
        <taxon>Tracheophyta</taxon>
        <taxon>Spermatophyta</taxon>
        <taxon>Magnoliopsida</taxon>
        <taxon>eudicotyledons</taxon>
        <taxon>Gunneridae</taxon>
        <taxon>Pentapetalae</taxon>
        <taxon>rosids</taxon>
        <taxon>fabids</taxon>
        <taxon>Fabales</taxon>
        <taxon>Fabaceae</taxon>
        <taxon>Papilionoideae</taxon>
        <taxon>50 kb inversion clade</taxon>
        <taxon>NPAAA clade</taxon>
        <taxon>indigoferoid/millettioid clade</taxon>
        <taxon>Phaseoleae</taxon>
        <taxon>Phaseolus</taxon>
    </lineage>
</organism>
<dbReference type="Pfam" id="PF12076">
    <property type="entry name" value="CER1-like_C"/>
    <property type="match status" value="1"/>
</dbReference>
<reference evidence="9 10" key="1">
    <citation type="submission" date="2024-01" db="EMBL/GenBank/DDBJ databases">
        <title>The genomes of 5 underutilized Papilionoideae crops provide insights into root nodulation and disease resistanc.</title>
        <authorList>
            <person name="Jiang F."/>
        </authorList>
    </citation>
    <scope>NUCLEOTIDE SEQUENCE [LARGE SCALE GENOMIC DNA]</scope>
    <source>
        <strain evidence="9">JINMINGXINNONG_FW02</strain>
        <tissue evidence="9">Leaves</tissue>
    </source>
</reference>
<evidence type="ECO:0000256" key="4">
    <source>
        <dbReference type="ARBA" id="ARBA00022989"/>
    </source>
</evidence>
<dbReference type="Proteomes" id="UP001374584">
    <property type="component" value="Unassembled WGS sequence"/>
</dbReference>
<feature type="transmembrane region" description="Helical" evidence="6">
    <location>
        <begin position="325"/>
        <end position="345"/>
    </location>
</feature>
<feature type="transmembrane region" description="Helical" evidence="6">
    <location>
        <begin position="99"/>
        <end position="119"/>
    </location>
</feature>
<evidence type="ECO:0000256" key="2">
    <source>
        <dbReference type="ARBA" id="ARBA00009324"/>
    </source>
</evidence>
<comment type="caution">
    <text evidence="9">The sequence shown here is derived from an EMBL/GenBank/DDBJ whole genome shotgun (WGS) entry which is preliminary data.</text>
</comment>
<evidence type="ECO:0000256" key="3">
    <source>
        <dbReference type="ARBA" id="ARBA00022692"/>
    </source>
</evidence>
<keyword evidence="3 6" id="KW-0812">Transmembrane</keyword>
<dbReference type="GO" id="GO:0008610">
    <property type="term" value="P:lipid biosynthetic process"/>
    <property type="evidence" value="ECO:0007669"/>
    <property type="project" value="InterPro"/>
</dbReference>
<dbReference type="PANTHER" id="PTHR11863">
    <property type="entry name" value="STEROL DESATURASE"/>
    <property type="match status" value="1"/>
</dbReference>
<comment type="subcellular location">
    <subcellularLocation>
        <location evidence="1">Membrane</location>
        <topology evidence="1">Multi-pass membrane protein</topology>
    </subcellularLocation>
</comment>
<dbReference type="InterPro" id="IPR050307">
    <property type="entry name" value="Sterol_Desaturase_Related"/>
</dbReference>
<sequence>MASRPGILTDWPWKPLGSFKYVVLAPWVVHNTYSMLVKDKKERDMSSFLILPLLLWRMVHNQIWITLSRYRTAKGNGRIVDKGLEFDQVDREREWDDQILFNGLLYYLACYTLPGASHLPLWRTEGVVMAMLLHAGPVEFLYYWLHRALHHHFLYSRYHSHHHSSIVTEPITSVIHPFAEHISYFLLFSIPMLTLVFTNTASVGAMVVYVTYIDFMNNMGHSNFEVVPKCLFAIFPPLKYLIYTSSFHSLHHTQFRTNYSLFMPFYDYIYGTTDKASDTLQESALKREEETPDVVHLTHLTTPQSIYHLRLGFAYLASKPYTSKWYLSLMWPFTAWSMILTWIYGTTFIVEANRFDKLKLQTWAIPKYSLQYFLQSQKVAINTMIEKAILDADRKGIKVLSLGLRNQGEELNIYGGLYVSRHPKLKVKIVDGSSLVIAVVLNTIPKGTTQVLLRGKLTKVAYGLAFSLCQQNVQVGTLHEEDYVRLKKSFKSSETNLTFSKSSTQTVWLVGDELSEEEQLKAPKGTLFIPYTQFPPKKYRKDCFYHSTPAMLAPPSVENIHSCEDWLPRRVMSAWRIAGIVHSLEGWNEHECGHTMNNIDKVWDSTLQHGFKPLPIQVKELA</sequence>
<dbReference type="GO" id="GO:0005506">
    <property type="term" value="F:iron ion binding"/>
    <property type="evidence" value="ECO:0007669"/>
    <property type="project" value="InterPro"/>
</dbReference>